<keyword evidence="2" id="KW-1185">Reference proteome</keyword>
<name>A0A378JPQ6_9GAMM</name>
<organism evidence="1 2">
    <name type="scientific">Legionella beliardensis</name>
    <dbReference type="NCBI Taxonomy" id="91822"/>
    <lineage>
        <taxon>Bacteria</taxon>
        <taxon>Pseudomonadati</taxon>
        <taxon>Pseudomonadota</taxon>
        <taxon>Gammaproteobacteria</taxon>
        <taxon>Legionellales</taxon>
        <taxon>Legionellaceae</taxon>
        <taxon>Legionella</taxon>
    </lineage>
</organism>
<dbReference type="EMBL" id="UGNV01000006">
    <property type="protein sequence ID" value="STX55774.1"/>
    <property type="molecule type" value="Genomic_DNA"/>
</dbReference>
<proteinExistence type="predicted"/>
<dbReference type="Proteomes" id="UP000254968">
    <property type="component" value="Unassembled WGS sequence"/>
</dbReference>
<sequence length="102" mass="11630">MSTKEERDEEAMRSQQDYAAFLIRFMGEVIDLLATLAKTEPHNNPLESNDTKAKYVPNLSFFSPEPTSTNDFNLDDLTMENKEMIKPSNEGLSDNDTSFRFG</sequence>
<accession>A0A378JPQ6</accession>
<gene>
    <name evidence="1" type="ORF">NCTC13315_03144</name>
</gene>
<protein>
    <submittedName>
        <fullName evidence="1">Uncharacterized protein</fullName>
    </submittedName>
</protein>
<dbReference type="RefSeq" id="WP_115304376.1">
    <property type="nucleotide sequence ID" value="NZ_CAAAHO010000018.1"/>
</dbReference>
<evidence type="ECO:0000313" key="1">
    <source>
        <dbReference type="EMBL" id="STX55774.1"/>
    </source>
</evidence>
<reference evidence="1 2" key="1">
    <citation type="submission" date="2018-06" db="EMBL/GenBank/DDBJ databases">
        <authorList>
            <consortium name="Pathogen Informatics"/>
            <person name="Doyle S."/>
        </authorList>
    </citation>
    <scope>NUCLEOTIDE SEQUENCE [LARGE SCALE GENOMIC DNA]</scope>
    <source>
        <strain evidence="1 2">NCTC13315</strain>
    </source>
</reference>
<evidence type="ECO:0000313" key="2">
    <source>
        <dbReference type="Proteomes" id="UP000254968"/>
    </source>
</evidence>
<dbReference type="AlphaFoldDB" id="A0A378JPQ6"/>